<reference evidence="1" key="1">
    <citation type="submission" date="2016-12" db="EMBL/GenBank/DDBJ databases">
        <title>The genomes of Aspergillus section Nigri reveals drivers in fungal speciation.</title>
        <authorList>
            <consortium name="DOE Joint Genome Institute"/>
            <person name="Vesth T.C."/>
            <person name="Nybo J."/>
            <person name="Theobald S."/>
            <person name="Brandl J."/>
            <person name="Frisvad J.C."/>
            <person name="Nielsen K.F."/>
            <person name="Lyhne E.K."/>
            <person name="Kogle M.E."/>
            <person name="Kuo A."/>
            <person name="Riley R."/>
            <person name="Clum A."/>
            <person name="Nolan M."/>
            <person name="Lipzen A."/>
            <person name="Salamov A."/>
            <person name="Henrissat B."/>
            <person name="Wiebenga A."/>
            <person name="De vries R.P."/>
            <person name="Grigoriev I.V."/>
            <person name="Mortensen U.H."/>
            <person name="Andersen M.R."/>
            <person name="Baker S.E."/>
        </authorList>
    </citation>
    <scope>NUCLEOTIDE SEQUENCE</scope>
    <source>
        <strain evidence="1">IBT 28561</strain>
    </source>
</reference>
<proteinExistence type="predicted"/>
<keyword evidence="2" id="KW-1185">Reference proteome</keyword>
<gene>
    <name evidence="1" type="ORF">P168DRAFT_317222</name>
</gene>
<protein>
    <submittedName>
        <fullName evidence="1">Uncharacterized protein</fullName>
    </submittedName>
</protein>
<evidence type="ECO:0000313" key="2">
    <source>
        <dbReference type="Proteomes" id="UP000234254"/>
    </source>
</evidence>
<sequence>MIRYTIVINYDSLDAYNAHGSQMETFVKAAFEQKGATEHTLFISTRSLPPIHTTSFVAPDTVTLDELKTVRRVFPEGVNVEIHQEA</sequence>
<dbReference type="EMBL" id="MSFM01000004">
    <property type="protein sequence ID" value="PKY05699.1"/>
    <property type="molecule type" value="Genomic_DNA"/>
</dbReference>
<name>A0A2I1D764_ASPC2</name>
<dbReference type="AlphaFoldDB" id="A0A2I1D764"/>
<organism evidence="1 2">
    <name type="scientific">Aspergillus campestris (strain IBT 28561)</name>
    <dbReference type="NCBI Taxonomy" id="1392248"/>
    <lineage>
        <taxon>Eukaryota</taxon>
        <taxon>Fungi</taxon>
        <taxon>Dikarya</taxon>
        <taxon>Ascomycota</taxon>
        <taxon>Pezizomycotina</taxon>
        <taxon>Eurotiomycetes</taxon>
        <taxon>Eurotiomycetidae</taxon>
        <taxon>Eurotiales</taxon>
        <taxon>Aspergillaceae</taxon>
        <taxon>Aspergillus</taxon>
        <taxon>Aspergillus subgen. Circumdati</taxon>
    </lineage>
</organism>
<dbReference type="RefSeq" id="XP_024694293.1">
    <property type="nucleotide sequence ID" value="XM_024840088.1"/>
</dbReference>
<dbReference type="GeneID" id="36547612"/>
<dbReference type="OrthoDB" id="4481923at2759"/>
<evidence type="ECO:0000313" key="1">
    <source>
        <dbReference type="EMBL" id="PKY05699.1"/>
    </source>
</evidence>
<dbReference type="VEuPathDB" id="FungiDB:P168DRAFT_317222"/>
<comment type="caution">
    <text evidence="1">The sequence shown here is derived from an EMBL/GenBank/DDBJ whole genome shotgun (WGS) entry which is preliminary data.</text>
</comment>
<dbReference type="Proteomes" id="UP000234254">
    <property type="component" value="Unassembled WGS sequence"/>
</dbReference>
<accession>A0A2I1D764</accession>